<organism evidence="8 9">
    <name type="scientific">Chitinibacter bivalviorum</name>
    <dbReference type="NCBI Taxonomy" id="2739434"/>
    <lineage>
        <taxon>Bacteria</taxon>
        <taxon>Pseudomonadati</taxon>
        <taxon>Pseudomonadota</taxon>
        <taxon>Betaproteobacteria</taxon>
        <taxon>Neisseriales</taxon>
        <taxon>Chitinibacteraceae</taxon>
        <taxon>Chitinibacter</taxon>
    </lineage>
</organism>
<evidence type="ECO:0000256" key="7">
    <source>
        <dbReference type="ARBA" id="ARBA00035045"/>
    </source>
</evidence>
<dbReference type="EC" id="1.13.11.93" evidence="6"/>
<accession>A0A7H9BGA9</accession>
<dbReference type="Gene3D" id="3.10.180.50">
    <property type="match status" value="1"/>
</dbReference>
<dbReference type="GO" id="GO:0051213">
    <property type="term" value="F:dioxygenase activity"/>
    <property type="evidence" value="ECO:0007669"/>
    <property type="project" value="UniProtKB-KW"/>
</dbReference>
<evidence type="ECO:0000256" key="3">
    <source>
        <dbReference type="ARBA" id="ARBA00023002"/>
    </source>
</evidence>
<dbReference type="EMBL" id="CP058627">
    <property type="protein sequence ID" value="QLG87462.1"/>
    <property type="molecule type" value="Genomic_DNA"/>
</dbReference>
<dbReference type="InterPro" id="IPR009770">
    <property type="entry name" value="HGLS"/>
</dbReference>
<dbReference type="SMART" id="SM01150">
    <property type="entry name" value="DUF1338"/>
    <property type="match status" value="1"/>
</dbReference>
<dbReference type="Pfam" id="PF07063">
    <property type="entry name" value="HGLS"/>
    <property type="match status" value="1"/>
</dbReference>
<dbReference type="KEGG" id="chiz:HQ393_03910"/>
<evidence type="ECO:0000313" key="9">
    <source>
        <dbReference type="Proteomes" id="UP000509597"/>
    </source>
</evidence>
<keyword evidence="4" id="KW-0408">Iron</keyword>
<sequence>MQTQEFFAALWRDYVMLAPQADAIRALFGAERVVNDHVAFRTFAHPAISIAVLEQPLLEMGYRRDAPYSFSDKHLSAWGYVPAVPGEPLIFLSQLHYDQLPNLAADIIEELLAHLSHPTVTGAEVFYSGRHWPQLNREQYQTLASVSEYAAWLAVHGFHANHFTIAVHTLGVSIQNVVSKIVSEGYPMNEAGGLIKGTPDDLLVQAATMAPNIEIELADGQCLAVPGCYYEFAQRYVDERGELFQGFVANNANRIFESTHRTNDMMS</sequence>
<protein>
    <recommendedName>
        <fullName evidence="6">2-oxoadipate dioxygenase/decarboxylase</fullName>
        <ecNumber evidence="6">1.13.11.93</ecNumber>
    </recommendedName>
    <alternativeName>
        <fullName evidence="7">2-hydroxyglutarate synthase</fullName>
    </alternativeName>
</protein>
<dbReference type="AlphaFoldDB" id="A0A7H9BGA9"/>
<dbReference type="Proteomes" id="UP000509597">
    <property type="component" value="Chromosome"/>
</dbReference>
<keyword evidence="9" id="KW-1185">Reference proteome</keyword>
<dbReference type="PANTHER" id="PTHR31136:SF5">
    <property type="entry name" value="2-OXOADIPATE DIOXYGENASE_DECARBOXYLASE, CHLOROPLASTIC"/>
    <property type="match status" value="1"/>
</dbReference>
<evidence type="ECO:0000256" key="4">
    <source>
        <dbReference type="ARBA" id="ARBA00023004"/>
    </source>
</evidence>
<evidence type="ECO:0000256" key="1">
    <source>
        <dbReference type="ARBA" id="ARBA00001954"/>
    </source>
</evidence>
<gene>
    <name evidence="8" type="ORF">HQ393_03910</name>
</gene>
<evidence type="ECO:0000256" key="2">
    <source>
        <dbReference type="ARBA" id="ARBA00022964"/>
    </source>
</evidence>
<dbReference type="RefSeq" id="WP_179357545.1">
    <property type="nucleotide sequence ID" value="NZ_CP058627.1"/>
</dbReference>
<proteinExistence type="inferred from homology"/>
<evidence type="ECO:0000256" key="6">
    <source>
        <dbReference type="ARBA" id="ARBA00035023"/>
    </source>
</evidence>
<dbReference type="CDD" id="cd16350">
    <property type="entry name" value="VOC_like"/>
    <property type="match status" value="1"/>
</dbReference>
<comment type="cofactor">
    <cofactor evidence="1">
        <name>Fe(2+)</name>
        <dbReference type="ChEBI" id="CHEBI:29033"/>
    </cofactor>
</comment>
<name>A0A7H9BGA9_9NEIS</name>
<comment type="similarity">
    <text evidence="5">Belongs to the 2-oxoadipate dioxygenase/decarboxylase family.</text>
</comment>
<keyword evidence="3" id="KW-0560">Oxidoreductase</keyword>
<reference evidence="8 9" key="1">
    <citation type="submission" date="2020-07" db="EMBL/GenBank/DDBJ databases">
        <title>Complete genome sequence of Chitinibacter sp. 2T18.</title>
        <authorList>
            <person name="Bae J.-W."/>
            <person name="Choi J.-W."/>
        </authorList>
    </citation>
    <scope>NUCLEOTIDE SEQUENCE [LARGE SCALE GENOMIC DNA]</scope>
    <source>
        <strain evidence="8 9">2T18</strain>
    </source>
</reference>
<keyword evidence="2" id="KW-0223">Dioxygenase</keyword>
<evidence type="ECO:0000313" key="8">
    <source>
        <dbReference type="EMBL" id="QLG87462.1"/>
    </source>
</evidence>
<evidence type="ECO:0000256" key="5">
    <source>
        <dbReference type="ARBA" id="ARBA00035013"/>
    </source>
</evidence>
<dbReference type="PANTHER" id="PTHR31136">
    <property type="entry name" value="DUF1338 DOMAIN-CONTAINING PROTEIN"/>
    <property type="match status" value="1"/>
</dbReference>